<comment type="caution">
    <text evidence="5">The sequence shown here is derived from an EMBL/GenBank/DDBJ whole genome shotgun (WGS) entry which is preliminary data.</text>
</comment>
<dbReference type="SUPFAM" id="SSF54106">
    <property type="entry name" value="LysM domain"/>
    <property type="match status" value="1"/>
</dbReference>
<dbReference type="InterPro" id="IPR018392">
    <property type="entry name" value="LysM"/>
</dbReference>
<organism evidence="5 6">
    <name type="scientific">Enterobacter chinensis</name>
    <dbReference type="NCBI Taxonomy" id="3030997"/>
    <lineage>
        <taxon>Bacteria</taxon>
        <taxon>Pseudomonadati</taxon>
        <taxon>Pseudomonadota</taxon>
        <taxon>Gammaproteobacteria</taxon>
        <taxon>Enterobacterales</taxon>
        <taxon>Enterobacteriaceae</taxon>
        <taxon>Enterobacter</taxon>
    </lineage>
</organism>
<dbReference type="EMBL" id="JARDVI010000002">
    <property type="protein sequence ID" value="MDY0417832.1"/>
    <property type="molecule type" value="Genomic_DNA"/>
</dbReference>
<proteinExistence type="predicted"/>
<dbReference type="Gene3D" id="3.20.20.370">
    <property type="entry name" value="Glycoside hydrolase/deacetylase"/>
    <property type="match status" value="1"/>
</dbReference>
<keyword evidence="1" id="KW-0479">Metal-binding</keyword>
<dbReference type="InterPro" id="IPR011330">
    <property type="entry name" value="Glyco_hydro/deAcase_b/a-brl"/>
</dbReference>
<reference evidence="5 6" key="1">
    <citation type="submission" date="2023-02" db="EMBL/GenBank/DDBJ databases">
        <title>The draft genomes of Enterobacter strains.</title>
        <authorList>
            <person name="He Y."/>
            <person name="Feng Y."/>
            <person name="Zong Z."/>
        </authorList>
    </citation>
    <scope>NUCLEOTIDE SEQUENCE [LARGE SCALE GENOMIC DNA]</scope>
    <source>
        <strain evidence="5 6">170198</strain>
    </source>
</reference>
<evidence type="ECO:0000313" key="5">
    <source>
        <dbReference type="EMBL" id="MDY0417832.1"/>
    </source>
</evidence>
<evidence type="ECO:0000256" key="1">
    <source>
        <dbReference type="ARBA" id="ARBA00022723"/>
    </source>
</evidence>
<name>A0ABU5D4A8_9ENTR</name>
<feature type="domain" description="LysM" evidence="4">
    <location>
        <begin position="203"/>
        <end position="252"/>
    </location>
</feature>
<dbReference type="RefSeq" id="WP_320386284.1">
    <property type="nucleotide sequence ID" value="NZ_JARDVI010000002.1"/>
</dbReference>
<dbReference type="Proteomes" id="UP001270266">
    <property type="component" value="Unassembled WGS sequence"/>
</dbReference>
<dbReference type="PANTHER" id="PTHR10587:SF133">
    <property type="entry name" value="CHITIN DEACETYLASE 1-RELATED"/>
    <property type="match status" value="1"/>
</dbReference>
<dbReference type="CDD" id="cd00118">
    <property type="entry name" value="LysM"/>
    <property type="match status" value="1"/>
</dbReference>
<protein>
    <submittedName>
        <fullName evidence="5">Polysaccharide deacetylase family protein</fullName>
    </submittedName>
</protein>
<gene>
    <name evidence="5" type="ORF">PYW49_09135</name>
</gene>
<keyword evidence="2" id="KW-0378">Hydrolase</keyword>
<feature type="domain" description="NodB homology" evidence="3">
    <location>
        <begin position="2"/>
        <end position="179"/>
    </location>
</feature>
<dbReference type="Pfam" id="PF01476">
    <property type="entry name" value="LysM"/>
    <property type="match status" value="1"/>
</dbReference>
<dbReference type="PROSITE" id="PS51782">
    <property type="entry name" value="LYSM"/>
    <property type="match status" value="1"/>
</dbReference>
<dbReference type="InterPro" id="IPR002509">
    <property type="entry name" value="NODB_dom"/>
</dbReference>
<accession>A0ABU5D4A8</accession>
<evidence type="ECO:0000259" key="4">
    <source>
        <dbReference type="PROSITE" id="PS51782"/>
    </source>
</evidence>
<dbReference type="Pfam" id="PF01522">
    <property type="entry name" value="Polysacc_deac_1"/>
    <property type="match status" value="1"/>
</dbReference>
<evidence type="ECO:0000259" key="3">
    <source>
        <dbReference type="PROSITE" id="PS51677"/>
    </source>
</evidence>
<keyword evidence="6" id="KW-1185">Reference proteome</keyword>
<dbReference type="SUPFAM" id="SSF88713">
    <property type="entry name" value="Glycoside hydrolase/deacetylase"/>
    <property type="match status" value="1"/>
</dbReference>
<dbReference type="Gene3D" id="3.10.350.10">
    <property type="entry name" value="LysM domain"/>
    <property type="match status" value="1"/>
</dbReference>
<dbReference type="CDD" id="cd10917">
    <property type="entry name" value="CE4_NodB_like_6s_7s"/>
    <property type="match status" value="1"/>
</dbReference>
<evidence type="ECO:0000256" key="2">
    <source>
        <dbReference type="ARBA" id="ARBA00022801"/>
    </source>
</evidence>
<dbReference type="PANTHER" id="PTHR10587">
    <property type="entry name" value="GLYCOSYL TRANSFERASE-RELATED"/>
    <property type="match status" value="1"/>
</dbReference>
<sequence length="253" mass="28639">MEKIHLTFDDGPHQNNTPRILDTLEKYKIKATFFVLGERIKAKGELLKRMTAEGHRVGNHTFNHKNLTTLADRDVINEITSTERAISQHVNPDFILRPPYGSRNSRINKIIESLGYTIVLWDVDSEDWKRKPDGWIDYGVNQINRRKESLVLMHDIHSTTAAGLSTFIEKIRNAGGTFCDLESVINIPAPGGSNGEGHAPGRRYHRVVAGETLSSISLKYYKTTSRWRAIYEANDSQIDNPDVIHAGLRLIIP</sequence>
<evidence type="ECO:0000313" key="6">
    <source>
        <dbReference type="Proteomes" id="UP001270266"/>
    </source>
</evidence>
<dbReference type="InterPro" id="IPR050248">
    <property type="entry name" value="Polysacc_deacetylase_ArnD"/>
</dbReference>
<dbReference type="InterPro" id="IPR036779">
    <property type="entry name" value="LysM_dom_sf"/>
</dbReference>
<dbReference type="PROSITE" id="PS51677">
    <property type="entry name" value="NODB"/>
    <property type="match status" value="1"/>
</dbReference>
<dbReference type="SMART" id="SM00257">
    <property type="entry name" value="LysM"/>
    <property type="match status" value="1"/>
</dbReference>